<evidence type="ECO:0000313" key="1">
    <source>
        <dbReference type="EMBL" id="CAJ2658391.1"/>
    </source>
</evidence>
<keyword evidence="2" id="KW-1185">Reference proteome</keyword>
<dbReference type="Proteomes" id="UP001177021">
    <property type="component" value="Unassembled WGS sequence"/>
</dbReference>
<reference evidence="1" key="1">
    <citation type="submission" date="2023-10" db="EMBL/GenBank/DDBJ databases">
        <authorList>
            <person name="Rodriguez Cubillos JULIANA M."/>
            <person name="De Vega J."/>
        </authorList>
    </citation>
    <scope>NUCLEOTIDE SEQUENCE</scope>
</reference>
<accession>A0ACB0KMD5</accession>
<name>A0ACB0KMD5_TRIPR</name>
<dbReference type="EMBL" id="CASHSV030000311">
    <property type="protein sequence ID" value="CAJ2658391.1"/>
    <property type="molecule type" value="Genomic_DNA"/>
</dbReference>
<protein>
    <submittedName>
        <fullName evidence="1">Uncharacterized protein</fullName>
    </submittedName>
</protein>
<organism evidence="1 2">
    <name type="scientific">Trifolium pratense</name>
    <name type="common">Red clover</name>
    <dbReference type="NCBI Taxonomy" id="57577"/>
    <lineage>
        <taxon>Eukaryota</taxon>
        <taxon>Viridiplantae</taxon>
        <taxon>Streptophyta</taxon>
        <taxon>Embryophyta</taxon>
        <taxon>Tracheophyta</taxon>
        <taxon>Spermatophyta</taxon>
        <taxon>Magnoliopsida</taxon>
        <taxon>eudicotyledons</taxon>
        <taxon>Gunneridae</taxon>
        <taxon>Pentapetalae</taxon>
        <taxon>rosids</taxon>
        <taxon>fabids</taxon>
        <taxon>Fabales</taxon>
        <taxon>Fabaceae</taxon>
        <taxon>Papilionoideae</taxon>
        <taxon>50 kb inversion clade</taxon>
        <taxon>NPAAA clade</taxon>
        <taxon>Hologalegina</taxon>
        <taxon>IRL clade</taxon>
        <taxon>Trifolieae</taxon>
        <taxon>Trifolium</taxon>
    </lineage>
</organism>
<proteinExistence type="predicted"/>
<sequence>MDSCWSCVVLTTSYLQVLKYCTSHREYGDDRVVRSESLLKQVVRENAVLFMNFELNFLERQQLNSKRVLHYNKNDFIYVLNFQCPNFSVVAILHRKMINRGNLRDAKILIKWKALPLKHGTCDCSSLRTRMFEGEGIVIGIKYSLIVYFISFYYFSLHHCI</sequence>
<comment type="caution">
    <text evidence="1">The sequence shown here is derived from an EMBL/GenBank/DDBJ whole genome shotgun (WGS) entry which is preliminary data.</text>
</comment>
<gene>
    <name evidence="1" type="ORF">MILVUS5_LOCUS24774</name>
</gene>
<evidence type="ECO:0000313" key="2">
    <source>
        <dbReference type="Proteomes" id="UP001177021"/>
    </source>
</evidence>